<protein>
    <submittedName>
        <fullName evidence="3">Uncharacterized protein</fullName>
    </submittedName>
</protein>
<reference evidence="3" key="2">
    <citation type="submission" date="2020-10" db="UniProtKB">
        <authorList>
            <consortium name="WormBaseParasite"/>
        </authorList>
    </citation>
    <scope>IDENTIFICATION</scope>
</reference>
<name>A0A7E4VGS6_PANRE</name>
<reference evidence="2" key="1">
    <citation type="journal article" date="2013" name="Genetics">
        <title>The draft genome and transcriptome of Panagrellus redivivus are shaped by the harsh demands of a free-living lifestyle.</title>
        <authorList>
            <person name="Srinivasan J."/>
            <person name="Dillman A.R."/>
            <person name="Macchietto M.G."/>
            <person name="Heikkinen L."/>
            <person name="Lakso M."/>
            <person name="Fracchia K.M."/>
            <person name="Antoshechkin I."/>
            <person name="Mortazavi A."/>
            <person name="Wong G."/>
            <person name="Sternberg P.W."/>
        </authorList>
    </citation>
    <scope>NUCLEOTIDE SEQUENCE [LARGE SCALE GENOMIC DNA]</scope>
    <source>
        <strain evidence="2">MT8872</strain>
    </source>
</reference>
<evidence type="ECO:0000313" key="3">
    <source>
        <dbReference type="WBParaSite" id="Pan_g20642.t1"/>
    </source>
</evidence>
<dbReference type="WBParaSite" id="Pan_g20642.t1">
    <property type="protein sequence ID" value="Pan_g20642.t1"/>
    <property type="gene ID" value="Pan_g20642"/>
</dbReference>
<sequence length="74" mass="7304">MLFLHDSALPAAGGPEGDGGDAFGMAGAASDLISGFNIEETGHAIGSREDNLGGVAGEGGIPISSIFLEASMIR</sequence>
<proteinExistence type="predicted"/>
<feature type="region of interest" description="Disordered" evidence="1">
    <location>
        <begin position="1"/>
        <end position="20"/>
    </location>
</feature>
<evidence type="ECO:0000313" key="2">
    <source>
        <dbReference type="Proteomes" id="UP000492821"/>
    </source>
</evidence>
<evidence type="ECO:0000256" key="1">
    <source>
        <dbReference type="SAM" id="MobiDB-lite"/>
    </source>
</evidence>
<dbReference type="AlphaFoldDB" id="A0A7E4VGS6"/>
<accession>A0A7E4VGS6</accession>
<dbReference type="Proteomes" id="UP000492821">
    <property type="component" value="Unassembled WGS sequence"/>
</dbReference>
<organism evidence="2 3">
    <name type="scientific">Panagrellus redivivus</name>
    <name type="common">Microworm</name>
    <dbReference type="NCBI Taxonomy" id="6233"/>
    <lineage>
        <taxon>Eukaryota</taxon>
        <taxon>Metazoa</taxon>
        <taxon>Ecdysozoa</taxon>
        <taxon>Nematoda</taxon>
        <taxon>Chromadorea</taxon>
        <taxon>Rhabditida</taxon>
        <taxon>Tylenchina</taxon>
        <taxon>Panagrolaimomorpha</taxon>
        <taxon>Panagrolaimoidea</taxon>
        <taxon>Panagrolaimidae</taxon>
        <taxon>Panagrellus</taxon>
    </lineage>
</organism>
<keyword evidence="2" id="KW-1185">Reference proteome</keyword>